<proteinExistence type="predicted"/>
<comment type="caution">
    <text evidence="2">The sequence shown here is derived from an EMBL/GenBank/DDBJ whole genome shotgun (WGS) entry which is preliminary data.</text>
</comment>
<dbReference type="SUPFAM" id="SSF53448">
    <property type="entry name" value="Nucleotide-diphospho-sugar transferases"/>
    <property type="match status" value="1"/>
</dbReference>
<dbReference type="PANTHER" id="PTHR22916">
    <property type="entry name" value="GLYCOSYLTRANSFERASE"/>
    <property type="match status" value="1"/>
</dbReference>
<feature type="domain" description="Glycosyltransferase 2-like" evidence="1">
    <location>
        <begin position="4"/>
        <end position="116"/>
    </location>
</feature>
<dbReference type="InterPro" id="IPR001173">
    <property type="entry name" value="Glyco_trans_2-like"/>
</dbReference>
<protein>
    <submittedName>
        <fullName evidence="2">Putative glycosyltransferase-possiblyinvolved in cell wall localization and side chainformation of rhamnose-glucose polysaccharide</fullName>
    </submittedName>
</protein>
<dbReference type="Gene3D" id="3.90.550.10">
    <property type="entry name" value="Spore Coat Polysaccharide Biosynthesis Protein SpsA, Chain A"/>
    <property type="match status" value="1"/>
</dbReference>
<accession>A0A081DEQ9</accession>
<dbReference type="InterPro" id="IPR029044">
    <property type="entry name" value="Nucleotide-diphossugar_trans"/>
</dbReference>
<keyword evidence="2" id="KW-0808">Transferase</keyword>
<dbReference type="EMBL" id="BBLG01000009">
    <property type="protein sequence ID" value="GAK77405.1"/>
    <property type="molecule type" value="Genomic_DNA"/>
</dbReference>
<gene>
    <name evidence="2" type="ORF">JCM19296_3013</name>
</gene>
<dbReference type="PANTHER" id="PTHR22916:SF3">
    <property type="entry name" value="UDP-GLCNAC:BETAGAL BETA-1,3-N-ACETYLGLUCOSAMINYLTRANSFERASE-LIKE PROTEIN 1"/>
    <property type="match status" value="1"/>
</dbReference>
<dbReference type="GO" id="GO:0016758">
    <property type="term" value="F:hexosyltransferase activity"/>
    <property type="evidence" value="ECO:0007669"/>
    <property type="project" value="UniProtKB-ARBA"/>
</dbReference>
<evidence type="ECO:0000313" key="2">
    <source>
        <dbReference type="EMBL" id="GAK77405.1"/>
    </source>
</evidence>
<dbReference type="Pfam" id="PF00535">
    <property type="entry name" value="Glycos_transf_2"/>
    <property type="match status" value="1"/>
</dbReference>
<evidence type="ECO:0000313" key="3">
    <source>
        <dbReference type="Proteomes" id="UP000028980"/>
    </source>
</evidence>
<reference evidence="2 3" key="1">
    <citation type="journal article" date="2014" name="Genome Announc.">
        <title>Draft Genome Sequences of Marine Flavobacterium Nonlabens Strains NR17, NR24, NR27, NR32, NR33, and Ara13.</title>
        <authorList>
            <person name="Nakanishi M."/>
            <person name="Meirelles P."/>
            <person name="Suzuki R."/>
            <person name="Takatani N."/>
            <person name="Mino S."/>
            <person name="Suda W."/>
            <person name="Oshima K."/>
            <person name="Hattori M."/>
            <person name="Ohkuma M."/>
            <person name="Hosokawa M."/>
            <person name="Miyashita K."/>
            <person name="Thompson F.L."/>
            <person name="Niwa A."/>
            <person name="Sawabe T."/>
            <person name="Sawabe T."/>
        </authorList>
    </citation>
    <scope>NUCLEOTIDE SEQUENCE [LARGE SCALE GENOMIC DNA]</scope>
    <source>
        <strain evidence="3">JCM19296</strain>
    </source>
</reference>
<organism evidence="2 3">
    <name type="scientific">Nonlabens ulvanivorans</name>
    <name type="common">Persicivirga ulvanivorans</name>
    <dbReference type="NCBI Taxonomy" id="906888"/>
    <lineage>
        <taxon>Bacteria</taxon>
        <taxon>Pseudomonadati</taxon>
        <taxon>Bacteroidota</taxon>
        <taxon>Flavobacteriia</taxon>
        <taxon>Flavobacteriales</taxon>
        <taxon>Flavobacteriaceae</taxon>
        <taxon>Nonlabens</taxon>
    </lineage>
</organism>
<dbReference type="Proteomes" id="UP000028980">
    <property type="component" value="Unassembled WGS sequence"/>
</dbReference>
<name>A0A081DEQ9_NONUL</name>
<sequence>MKVSVCMITYGHASYIGQAIEGILSQETSHEIELIIADDTSPDATESIVNQFIVNNTSQIHIKYYRHATNVGAMENLLFAIKKCTGDFIAMCEGDDYWMDNSKIEKQVNFLAQNPQYSLSYTHSLFLNNSSGTLSDHPLRKPLTSKKANARQMLDSKFVEFATSVYPSQVLFNIIDCIKHELKNAIIADTRIFLEATLLGDFHYIDQPMSVYRILEDSASHSNKAEKFIKIKKDSLLCREQFAERNKLPESWLQHYLKGHNTSFINRAYFVKNNRDRVELMKEIKLGSLKNLFQLKPRVILKYVLVIIGIHNLIKKK</sequence>
<dbReference type="AlphaFoldDB" id="A0A081DEQ9"/>
<evidence type="ECO:0000259" key="1">
    <source>
        <dbReference type="Pfam" id="PF00535"/>
    </source>
</evidence>